<reference evidence="1" key="1">
    <citation type="journal article" date="2020" name="Stud. Mycol.">
        <title>101 Dothideomycetes genomes: a test case for predicting lifestyles and emergence of pathogens.</title>
        <authorList>
            <person name="Haridas S."/>
            <person name="Albert R."/>
            <person name="Binder M."/>
            <person name="Bloem J."/>
            <person name="Labutti K."/>
            <person name="Salamov A."/>
            <person name="Andreopoulos B."/>
            <person name="Baker S."/>
            <person name="Barry K."/>
            <person name="Bills G."/>
            <person name="Bluhm B."/>
            <person name="Cannon C."/>
            <person name="Castanera R."/>
            <person name="Culley D."/>
            <person name="Daum C."/>
            <person name="Ezra D."/>
            <person name="Gonzalez J."/>
            <person name="Henrissat B."/>
            <person name="Kuo A."/>
            <person name="Liang C."/>
            <person name="Lipzen A."/>
            <person name="Lutzoni F."/>
            <person name="Magnuson J."/>
            <person name="Mondo S."/>
            <person name="Nolan M."/>
            <person name="Ohm R."/>
            <person name="Pangilinan J."/>
            <person name="Park H.-J."/>
            <person name="Ramirez L."/>
            <person name="Alfaro M."/>
            <person name="Sun H."/>
            <person name="Tritt A."/>
            <person name="Yoshinaga Y."/>
            <person name="Zwiers L.-H."/>
            <person name="Turgeon B."/>
            <person name="Goodwin S."/>
            <person name="Spatafora J."/>
            <person name="Crous P."/>
            <person name="Grigoriev I."/>
        </authorList>
    </citation>
    <scope>NUCLEOTIDE SEQUENCE</scope>
    <source>
        <strain evidence="1">ATCC 200398</strain>
    </source>
</reference>
<comment type="caution">
    <text evidence="1">The sequence shown here is derived from an EMBL/GenBank/DDBJ whole genome shotgun (WGS) entry which is preliminary data.</text>
</comment>
<protein>
    <submittedName>
        <fullName evidence="1">Uncharacterized protein</fullName>
    </submittedName>
</protein>
<name>A0ACB6R1F3_9PLEO</name>
<keyword evidence="2" id="KW-1185">Reference proteome</keyword>
<proteinExistence type="predicted"/>
<gene>
    <name evidence="1" type="ORF">BDR25DRAFT_128669</name>
</gene>
<accession>A0ACB6R1F3</accession>
<evidence type="ECO:0000313" key="1">
    <source>
        <dbReference type="EMBL" id="KAF2473103.1"/>
    </source>
</evidence>
<organism evidence="1 2">
    <name type="scientific">Lindgomyces ingoldianus</name>
    <dbReference type="NCBI Taxonomy" id="673940"/>
    <lineage>
        <taxon>Eukaryota</taxon>
        <taxon>Fungi</taxon>
        <taxon>Dikarya</taxon>
        <taxon>Ascomycota</taxon>
        <taxon>Pezizomycotina</taxon>
        <taxon>Dothideomycetes</taxon>
        <taxon>Pleosporomycetidae</taxon>
        <taxon>Pleosporales</taxon>
        <taxon>Lindgomycetaceae</taxon>
        <taxon>Lindgomyces</taxon>
    </lineage>
</organism>
<dbReference type="EMBL" id="MU003500">
    <property type="protein sequence ID" value="KAF2473103.1"/>
    <property type="molecule type" value="Genomic_DNA"/>
</dbReference>
<evidence type="ECO:0000313" key="2">
    <source>
        <dbReference type="Proteomes" id="UP000799755"/>
    </source>
</evidence>
<sequence>MAGHEFVELASNPADRLLFEYEMADVTAIPSDLVLDDNQEMSVFGDIMEDDDDFPEPEGYEQLRRGDSEMGDDCIGFVSEVRSPCGPPKPKILYQRTTNYAQKAALRARFNEDNAFLLDEGAEELNFAPTKGPLTFGRPHKREPGDCLPAYAKKISVNLDSDDELMINMKEKGYTDHQIAEKLAKEGRILYDKKSIGGRICRIKSAQAEHVDFLLKEGYKEWGLEDDKILLAAFELADIDINNEMEQVRSRRFHKVSTFMRKLNKDAIFSSKACKDRYQALMAGTATIPIDEDGPDNQIVRRMEMEAFRESRERIREEDCKAKERKIEEKRRARDAERSRVIQRQQEVVRAREEKAREKAERAAQKIADNQARIQRMQDEKEAKVKQREQIKERKAAEEAAAKELREKLNPHTPVKATNVAILKTITKDHPDPRSILSLADLKTLCANRNLSTEGEQKDDFVKRLDEADNANSLVALKKLVRARGLNTAGSKPQMKYQLALAEASAMSSFDKDALEKGKSKRVGQEPIDFQDGADDTEEDNEESIESCSVSLKYSELR</sequence>
<dbReference type="Proteomes" id="UP000799755">
    <property type="component" value="Unassembled WGS sequence"/>
</dbReference>